<evidence type="ECO:0000256" key="1">
    <source>
        <dbReference type="ARBA" id="ARBA00000971"/>
    </source>
</evidence>
<dbReference type="AlphaFoldDB" id="A0A2T0UAE0"/>
<dbReference type="PROSITE" id="PS51257">
    <property type="entry name" value="PROKAR_LIPOPROTEIN"/>
    <property type="match status" value="1"/>
</dbReference>
<evidence type="ECO:0000256" key="6">
    <source>
        <dbReference type="RuleBase" id="RU003915"/>
    </source>
</evidence>
<dbReference type="PANTHER" id="PTHR43811">
    <property type="entry name" value="FKBP-TYPE PEPTIDYL-PROLYL CIS-TRANS ISOMERASE FKPA"/>
    <property type="match status" value="1"/>
</dbReference>
<keyword evidence="3 5" id="KW-0697">Rotamase</keyword>
<evidence type="ECO:0000256" key="5">
    <source>
        <dbReference type="PROSITE-ProRule" id="PRU00277"/>
    </source>
</evidence>
<gene>
    <name evidence="9" type="ORF">BCF74_12326</name>
</gene>
<dbReference type="RefSeq" id="WP_170070241.1">
    <property type="nucleotide sequence ID" value="NZ_PVTI01000023.1"/>
</dbReference>
<dbReference type="Pfam" id="PF00254">
    <property type="entry name" value="FKBP_C"/>
    <property type="match status" value="2"/>
</dbReference>
<dbReference type="SUPFAM" id="SSF54534">
    <property type="entry name" value="FKBP-like"/>
    <property type="match status" value="2"/>
</dbReference>
<feature type="signal peptide" evidence="7">
    <location>
        <begin position="1"/>
        <end position="30"/>
    </location>
</feature>
<dbReference type="GO" id="GO:0003755">
    <property type="term" value="F:peptidyl-prolyl cis-trans isomerase activity"/>
    <property type="evidence" value="ECO:0007669"/>
    <property type="project" value="UniProtKB-UniRule"/>
</dbReference>
<name>A0A2T0UAE0_9MICO</name>
<dbReference type="InterPro" id="IPR046357">
    <property type="entry name" value="PPIase_dom_sf"/>
</dbReference>
<comment type="catalytic activity">
    <reaction evidence="1 5 6">
        <text>[protein]-peptidylproline (omega=180) = [protein]-peptidylproline (omega=0)</text>
        <dbReference type="Rhea" id="RHEA:16237"/>
        <dbReference type="Rhea" id="RHEA-COMP:10747"/>
        <dbReference type="Rhea" id="RHEA-COMP:10748"/>
        <dbReference type="ChEBI" id="CHEBI:83833"/>
        <dbReference type="ChEBI" id="CHEBI:83834"/>
        <dbReference type="EC" id="5.2.1.8"/>
    </reaction>
</comment>
<feature type="domain" description="PPIase FKBP-type" evidence="8">
    <location>
        <begin position="229"/>
        <end position="313"/>
    </location>
</feature>
<protein>
    <recommendedName>
        <fullName evidence="6">Peptidyl-prolyl cis-trans isomerase</fullName>
        <ecNumber evidence="6">5.2.1.8</ecNumber>
    </recommendedName>
</protein>
<evidence type="ECO:0000256" key="2">
    <source>
        <dbReference type="ARBA" id="ARBA00006577"/>
    </source>
</evidence>
<evidence type="ECO:0000256" key="3">
    <source>
        <dbReference type="ARBA" id="ARBA00023110"/>
    </source>
</evidence>
<feature type="chain" id="PRO_5015643584" description="Peptidyl-prolyl cis-trans isomerase" evidence="7">
    <location>
        <begin position="31"/>
        <end position="313"/>
    </location>
</feature>
<dbReference type="EMBL" id="PVTI01000023">
    <property type="protein sequence ID" value="PRY54852.1"/>
    <property type="molecule type" value="Genomic_DNA"/>
</dbReference>
<feature type="domain" description="PPIase FKBP-type" evidence="8">
    <location>
        <begin position="84"/>
        <end position="172"/>
    </location>
</feature>
<evidence type="ECO:0000256" key="7">
    <source>
        <dbReference type="SAM" id="SignalP"/>
    </source>
</evidence>
<evidence type="ECO:0000256" key="4">
    <source>
        <dbReference type="ARBA" id="ARBA00023235"/>
    </source>
</evidence>
<organism evidence="9 10">
    <name type="scientific">Knoellia remsis</name>
    <dbReference type="NCBI Taxonomy" id="407159"/>
    <lineage>
        <taxon>Bacteria</taxon>
        <taxon>Bacillati</taxon>
        <taxon>Actinomycetota</taxon>
        <taxon>Actinomycetes</taxon>
        <taxon>Micrococcales</taxon>
        <taxon>Intrasporangiaceae</taxon>
        <taxon>Knoellia</taxon>
    </lineage>
</organism>
<dbReference type="Gene3D" id="3.10.50.40">
    <property type="match status" value="2"/>
</dbReference>
<dbReference type="PROSITE" id="PS50059">
    <property type="entry name" value="FKBP_PPIASE"/>
    <property type="match status" value="2"/>
</dbReference>
<evidence type="ECO:0000313" key="10">
    <source>
        <dbReference type="Proteomes" id="UP000237822"/>
    </source>
</evidence>
<keyword evidence="7" id="KW-0732">Signal</keyword>
<comment type="similarity">
    <text evidence="2 6">Belongs to the FKBP-type PPIase family.</text>
</comment>
<dbReference type="EC" id="5.2.1.8" evidence="6"/>
<keyword evidence="10" id="KW-1185">Reference proteome</keyword>
<reference evidence="9 10" key="1">
    <citation type="submission" date="2018-03" db="EMBL/GenBank/DDBJ databases">
        <title>Genomic Encyclopedia of Archaeal and Bacterial Type Strains, Phase II (KMG-II): from individual species to whole genera.</title>
        <authorList>
            <person name="Goeker M."/>
        </authorList>
    </citation>
    <scope>NUCLEOTIDE SEQUENCE [LARGE SCALE GENOMIC DNA]</scope>
    <source>
        <strain evidence="9 10">ATCC BAA-1496</strain>
    </source>
</reference>
<proteinExistence type="inferred from homology"/>
<dbReference type="InterPro" id="IPR001179">
    <property type="entry name" value="PPIase_FKBP_dom"/>
</dbReference>
<keyword evidence="4 5" id="KW-0413">Isomerase</keyword>
<dbReference type="PANTHER" id="PTHR43811:SF19">
    <property type="entry name" value="39 KDA FK506-BINDING NUCLEAR PROTEIN"/>
    <property type="match status" value="1"/>
</dbReference>
<evidence type="ECO:0000313" key="9">
    <source>
        <dbReference type="EMBL" id="PRY54852.1"/>
    </source>
</evidence>
<comment type="caution">
    <text evidence="9">The sequence shown here is derived from an EMBL/GenBank/DDBJ whole genome shotgun (WGS) entry which is preliminary data.</text>
</comment>
<dbReference type="Proteomes" id="UP000237822">
    <property type="component" value="Unassembled WGS sequence"/>
</dbReference>
<sequence length="313" mass="32139">MSRPRFTTLSAALVAGAVALAGCGSSSDGAGEKKDSGPLAQVKVEGAAGAEPKVTIAPLPLKVTSETKRVITEGKGEPLTKDSLASVNVQLINGVDGKVASSTWTDKQPFGLDLTNQQMLPIFANQLPGTKPGGRVLLAAPVKDVYGPQGNQQLGLKPEDPLVFLIDVVSASPSLKEATGTAVPPKAGLPTVKMNPGKPATITMPKTKAPTKLVAQPLITGKGPKVEKGQTIRIAYTGALWANGKVFDSNPAWSTPIGVGQVVPGWDKSLVGQTVGSRMLLVVPPADGYGPQGQGEIKGTDTMVFVVDILGAV</sequence>
<evidence type="ECO:0000259" key="8">
    <source>
        <dbReference type="PROSITE" id="PS50059"/>
    </source>
</evidence>
<accession>A0A2T0UAE0</accession>